<keyword evidence="3" id="KW-1185">Reference proteome</keyword>
<evidence type="ECO:0000313" key="2">
    <source>
        <dbReference type="EMBL" id="QQP56860.1"/>
    </source>
</evidence>
<feature type="compositionally biased region" description="Polar residues" evidence="1">
    <location>
        <begin position="32"/>
        <end position="50"/>
    </location>
</feature>
<dbReference type="Proteomes" id="UP000595437">
    <property type="component" value="Chromosome 1"/>
</dbReference>
<evidence type="ECO:0000256" key="1">
    <source>
        <dbReference type="SAM" id="MobiDB-lite"/>
    </source>
</evidence>
<reference evidence="3" key="1">
    <citation type="submission" date="2021-01" db="EMBL/GenBank/DDBJ databases">
        <title>Caligus Genome Assembly.</title>
        <authorList>
            <person name="Gallardo-Escarate C."/>
        </authorList>
    </citation>
    <scope>NUCLEOTIDE SEQUENCE [LARGE SCALE GENOMIC DNA]</scope>
</reference>
<dbReference type="AlphaFoldDB" id="A0A7T8KJ96"/>
<dbReference type="EMBL" id="CP045890">
    <property type="protein sequence ID" value="QQP56860.1"/>
    <property type="molecule type" value="Genomic_DNA"/>
</dbReference>
<accession>A0A7T8KJ96</accession>
<feature type="region of interest" description="Disordered" evidence="1">
    <location>
        <begin position="17"/>
        <end position="50"/>
    </location>
</feature>
<evidence type="ECO:0000313" key="3">
    <source>
        <dbReference type="Proteomes" id="UP000595437"/>
    </source>
</evidence>
<protein>
    <submittedName>
        <fullName evidence="2">Uncharacterized protein</fullName>
    </submittedName>
</protein>
<organism evidence="2 3">
    <name type="scientific">Caligus rogercresseyi</name>
    <name type="common">Sea louse</name>
    <dbReference type="NCBI Taxonomy" id="217165"/>
    <lineage>
        <taxon>Eukaryota</taxon>
        <taxon>Metazoa</taxon>
        <taxon>Ecdysozoa</taxon>
        <taxon>Arthropoda</taxon>
        <taxon>Crustacea</taxon>
        <taxon>Multicrustacea</taxon>
        <taxon>Hexanauplia</taxon>
        <taxon>Copepoda</taxon>
        <taxon>Siphonostomatoida</taxon>
        <taxon>Caligidae</taxon>
        <taxon>Caligus</taxon>
    </lineage>
</organism>
<sequence length="50" mass="5294">MHPGIGRTLRLSALTRRTLIGGGKPSPLVTRSLASHSSEQNNKDNPGSKV</sequence>
<proteinExistence type="predicted"/>
<name>A0A7T8KJ96_CALRO</name>
<gene>
    <name evidence="2" type="ORF">FKW44_001672</name>
</gene>